<dbReference type="SUPFAM" id="SSF55729">
    <property type="entry name" value="Acyl-CoA N-acyltransferases (Nat)"/>
    <property type="match status" value="1"/>
</dbReference>
<evidence type="ECO:0000313" key="1">
    <source>
        <dbReference type="EMBL" id="HJC67124.1"/>
    </source>
</evidence>
<dbReference type="Gene3D" id="3.40.630.30">
    <property type="match status" value="1"/>
</dbReference>
<sequence length="64" mass="7691">MRKLARIARERGCGRLEWWFLDWSQPSIEFYLPLFISHFLYHAATIFSSSSRIPAVSFMEKPRR</sequence>
<organism evidence="1 2">
    <name type="scientific">Candidatus Enterocloster excrementigallinarum</name>
    <dbReference type="NCBI Taxonomy" id="2838558"/>
    <lineage>
        <taxon>Bacteria</taxon>
        <taxon>Bacillati</taxon>
        <taxon>Bacillota</taxon>
        <taxon>Clostridia</taxon>
        <taxon>Lachnospirales</taxon>
        <taxon>Lachnospiraceae</taxon>
        <taxon>Enterocloster</taxon>
    </lineage>
</organism>
<accession>A0A9D2PU04</accession>
<dbReference type="Proteomes" id="UP000823863">
    <property type="component" value="Unassembled WGS sequence"/>
</dbReference>
<proteinExistence type="predicted"/>
<gene>
    <name evidence="1" type="ORF">H9931_10485</name>
</gene>
<reference evidence="1" key="2">
    <citation type="submission" date="2021-04" db="EMBL/GenBank/DDBJ databases">
        <authorList>
            <person name="Gilroy R."/>
        </authorList>
    </citation>
    <scope>NUCLEOTIDE SEQUENCE</scope>
    <source>
        <strain evidence="1">CHK198-12963</strain>
    </source>
</reference>
<protein>
    <submittedName>
        <fullName evidence="1">GNAT family N-acetyltransferase</fullName>
    </submittedName>
</protein>
<dbReference type="AlphaFoldDB" id="A0A9D2PU04"/>
<name>A0A9D2PU04_9FIRM</name>
<reference evidence="1" key="1">
    <citation type="journal article" date="2021" name="PeerJ">
        <title>Extensive microbial diversity within the chicken gut microbiome revealed by metagenomics and culture.</title>
        <authorList>
            <person name="Gilroy R."/>
            <person name="Ravi A."/>
            <person name="Getino M."/>
            <person name="Pursley I."/>
            <person name="Horton D.L."/>
            <person name="Alikhan N.F."/>
            <person name="Baker D."/>
            <person name="Gharbi K."/>
            <person name="Hall N."/>
            <person name="Watson M."/>
            <person name="Adriaenssens E.M."/>
            <person name="Foster-Nyarko E."/>
            <person name="Jarju S."/>
            <person name="Secka A."/>
            <person name="Antonio M."/>
            <person name="Oren A."/>
            <person name="Chaudhuri R.R."/>
            <person name="La Ragione R."/>
            <person name="Hildebrand F."/>
            <person name="Pallen M.J."/>
        </authorList>
    </citation>
    <scope>NUCLEOTIDE SEQUENCE</scope>
    <source>
        <strain evidence="1">CHK198-12963</strain>
    </source>
</reference>
<dbReference type="EMBL" id="DWWB01000055">
    <property type="protein sequence ID" value="HJC67124.1"/>
    <property type="molecule type" value="Genomic_DNA"/>
</dbReference>
<dbReference type="InterPro" id="IPR016181">
    <property type="entry name" value="Acyl_CoA_acyltransferase"/>
</dbReference>
<comment type="caution">
    <text evidence="1">The sequence shown here is derived from an EMBL/GenBank/DDBJ whole genome shotgun (WGS) entry which is preliminary data.</text>
</comment>
<evidence type="ECO:0000313" key="2">
    <source>
        <dbReference type="Proteomes" id="UP000823863"/>
    </source>
</evidence>